<dbReference type="NCBIfam" id="NF002068">
    <property type="entry name" value="PRK00911.1"/>
    <property type="match status" value="1"/>
</dbReference>
<dbReference type="FunFam" id="3.50.30.80:FF:000001">
    <property type="entry name" value="Dihydroxy-acid dehydratase"/>
    <property type="match status" value="1"/>
</dbReference>
<feature type="binding site" evidence="15">
    <location>
        <position position="127"/>
    </location>
    <ligand>
        <name>Mg(2+)</name>
        <dbReference type="ChEBI" id="CHEBI:18420"/>
    </ligand>
</feature>
<reference evidence="18 19" key="1">
    <citation type="submission" date="2017-05" db="EMBL/GenBank/DDBJ databases">
        <authorList>
            <person name="Varghese N."/>
            <person name="Submissions S."/>
        </authorList>
    </citation>
    <scope>NUCLEOTIDE SEQUENCE [LARGE SCALE GENOMIC DNA]</scope>
    <source>
        <strain evidence="18 19">DSM 27040</strain>
    </source>
</reference>
<comment type="subunit">
    <text evidence="15">Homodimer.</text>
</comment>
<keyword evidence="5 15" id="KW-0479">Metal-binding</keyword>
<comment type="catalytic activity">
    <reaction evidence="15">
        <text>(2R,3R)-2,3-dihydroxy-3-methylpentanoate = (S)-3-methyl-2-oxopentanoate + H2O</text>
        <dbReference type="Rhea" id="RHEA:27694"/>
        <dbReference type="ChEBI" id="CHEBI:15377"/>
        <dbReference type="ChEBI" id="CHEBI:35146"/>
        <dbReference type="ChEBI" id="CHEBI:49258"/>
        <dbReference type="EC" id="4.2.1.9"/>
    </reaction>
</comment>
<accession>A0A521BAQ9</accession>
<sequence>MKHPLNRHSRTITQDESLPAAQAMLYAIGMNESDQEKAQVGIVSTGFQGNPCNMHLNDLATLVKQEVDIQQDLYGLIFHTIGVSDGITNGTEGMKYSLPSREIIADSIETVVGAQFYDAVIPIVGCDKNMPGAMIALGRLNRPAILMYGGTVKKGHWKNQDLNIVSAFEAYGERITGHISDDDYKGIIKNCIPGAGACGGMYTANTMASAIECMGMSLPYSSSNPAISPQKNQEPQLLASAIRNLLEKDIKPRDIMTRSAFENAIALIMALGGSTNAVIHLLAMAKAVEVPLSIDDFQNISDRTPLLADLKPSGAFLMEDLHNAGGIPAVMKLLLKEGFIDGNCLTVTGKTVGENLEEIPDLTKGQKIVHSKDQPLRKSGHLQILYGNLAKEGAVAKITGKEGDLFKGPARVFDDENAAIEGIRTTVKPGEVIVIRNSGPKGGPGMPEMLKPTGAVMGAGLGKEVALITDGRFSGGSHGFVVGHITPEAYEGGLIGLLNNGDIITIDINNNRIDVDLKEDEIEKRRKKWKQPDNDLPSGMLKKYRNLVSPASQGCVTI</sequence>
<dbReference type="PROSITE" id="PS00887">
    <property type="entry name" value="ILVD_EDD_2"/>
    <property type="match status" value="1"/>
</dbReference>
<keyword evidence="8 15" id="KW-0411">Iron-sulfur</keyword>
<dbReference type="OrthoDB" id="9807077at2"/>
<dbReference type="SUPFAM" id="SSF143975">
    <property type="entry name" value="IlvD/EDD N-terminal domain-like"/>
    <property type="match status" value="1"/>
</dbReference>
<dbReference type="InterPro" id="IPR004404">
    <property type="entry name" value="DihydroxyA_deHydtase"/>
</dbReference>
<evidence type="ECO:0000256" key="9">
    <source>
        <dbReference type="ARBA" id="ARBA00023239"/>
    </source>
</evidence>
<name>A0A521BAQ9_SACCC</name>
<dbReference type="InterPro" id="IPR037237">
    <property type="entry name" value="IlvD/EDD_N"/>
</dbReference>
<keyword evidence="19" id="KW-1185">Reference proteome</keyword>
<comment type="caution">
    <text evidence="15">Lacks conserved residue(s) required for the propagation of feature annotation.</text>
</comment>
<evidence type="ECO:0000256" key="4">
    <source>
        <dbReference type="ARBA" id="ARBA00022714"/>
    </source>
</evidence>
<feature type="active site" description="Proton acceptor" evidence="15">
    <location>
        <position position="474"/>
    </location>
</feature>
<evidence type="ECO:0000256" key="5">
    <source>
        <dbReference type="ARBA" id="ARBA00022723"/>
    </source>
</evidence>
<evidence type="ECO:0000259" key="17">
    <source>
        <dbReference type="Pfam" id="PF24877"/>
    </source>
</evidence>
<dbReference type="PROSITE" id="PS00886">
    <property type="entry name" value="ILVD_EDD_1"/>
    <property type="match status" value="1"/>
</dbReference>
<keyword evidence="4 15" id="KW-0001">2Fe-2S</keyword>
<dbReference type="AlphaFoldDB" id="A0A521BAQ9"/>
<dbReference type="Pfam" id="PF24877">
    <property type="entry name" value="ILV_EDD_C"/>
    <property type="match status" value="1"/>
</dbReference>
<keyword evidence="9 15" id="KW-0456">Lyase</keyword>
<dbReference type="InterPro" id="IPR042096">
    <property type="entry name" value="Dihydro-acid_dehy_C"/>
</dbReference>
<evidence type="ECO:0000256" key="14">
    <source>
        <dbReference type="ARBA" id="ARBA00029490"/>
    </source>
</evidence>
<evidence type="ECO:0000256" key="11">
    <source>
        <dbReference type="ARBA" id="ARBA00029304"/>
    </source>
</evidence>
<feature type="domain" description="Dihydroxy-acid/6-phosphogluconate dehydratase N-terminal" evidence="16">
    <location>
        <begin position="37"/>
        <end position="355"/>
    </location>
</feature>
<evidence type="ECO:0000259" key="16">
    <source>
        <dbReference type="Pfam" id="PF00920"/>
    </source>
</evidence>
<dbReference type="Proteomes" id="UP000319040">
    <property type="component" value="Unassembled WGS sequence"/>
</dbReference>
<dbReference type="GO" id="GO:0051537">
    <property type="term" value="F:2 iron, 2 sulfur cluster binding"/>
    <property type="evidence" value="ECO:0007669"/>
    <property type="project" value="UniProtKB-UniRule"/>
</dbReference>
<dbReference type="UniPathway" id="UPA00047">
    <property type="reaction ID" value="UER00057"/>
</dbReference>
<dbReference type="PANTHER" id="PTHR21000">
    <property type="entry name" value="DIHYDROXY-ACID DEHYDRATASE DAD"/>
    <property type="match status" value="1"/>
</dbReference>
<dbReference type="Pfam" id="PF00920">
    <property type="entry name" value="ILVD_EDD_N"/>
    <property type="match status" value="1"/>
</dbReference>
<dbReference type="InterPro" id="IPR000581">
    <property type="entry name" value="ILV_EDD_N"/>
</dbReference>
<feature type="modified residue" description="N6-carboxylysine" evidence="15">
    <location>
        <position position="128"/>
    </location>
</feature>
<evidence type="ECO:0000256" key="2">
    <source>
        <dbReference type="ARBA" id="ARBA00006486"/>
    </source>
</evidence>
<dbReference type="GO" id="GO:0009097">
    <property type="term" value="P:isoleucine biosynthetic process"/>
    <property type="evidence" value="ECO:0007669"/>
    <property type="project" value="UniProtKB-UniRule"/>
</dbReference>
<comment type="catalytic activity">
    <reaction evidence="11">
        <text>(2R)-2,3-dihydroxy-3-methylbutanoate = 3-methyl-2-oxobutanoate + H2O</text>
        <dbReference type="Rhea" id="RHEA:24809"/>
        <dbReference type="ChEBI" id="CHEBI:11851"/>
        <dbReference type="ChEBI" id="CHEBI:15377"/>
        <dbReference type="ChEBI" id="CHEBI:49072"/>
        <dbReference type="EC" id="4.2.1.9"/>
    </reaction>
    <physiologicalReaction direction="left-to-right" evidence="11">
        <dbReference type="Rhea" id="RHEA:24810"/>
    </physiologicalReaction>
</comment>
<comment type="cofactor">
    <cofactor evidence="15">
        <name>[2Fe-2S] cluster</name>
        <dbReference type="ChEBI" id="CHEBI:190135"/>
    </cofactor>
    <text evidence="15">Binds 1 [2Fe-2S] cluster per subunit. This cluster acts as a Lewis acid cofactor.</text>
</comment>
<dbReference type="InterPro" id="IPR056740">
    <property type="entry name" value="ILV_EDD_C"/>
</dbReference>
<comment type="similarity">
    <text evidence="2 15">Belongs to the IlvD/Edd family.</text>
</comment>
<comment type="pathway">
    <text evidence="12 15">Amino-acid biosynthesis; L-valine biosynthesis; L-valine from pyruvate: step 3/4.</text>
</comment>
<keyword evidence="6 15" id="KW-0460">Magnesium</keyword>
<evidence type="ECO:0000256" key="12">
    <source>
        <dbReference type="ARBA" id="ARBA00029436"/>
    </source>
</evidence>
<organism evidence="18 19">
    <name type="scientific">Saccharicrinis carchari</name>
    <dbReference type="NCBI Taxonomy" id="1168039"/>
    <lineage>
        <taxon>Bacteria</taxon>
        <taxon>Pseudomonadati</taxon>
        <taxon>Bacteroidota</taxon>
        <taxon>Bacteroidia</taxon>
        <taxon>Marinilabiliales</taxon>
        <taxon>Marinilabiliaceae</taxon>
        <taxon>Saccharicrinis</taxon>
    </lineage>
</organism>
<dbReference type="InterPro" id="IPR020558">
    <property type="entry name" value="DiOHA_6PGluconate_deHydtase_CS"/>
</dbReference>
<comment type="cofactor">
    <cofactor evidence="1 15">
        <name>Mg(2+)</name>
        <dbReference type="ChEBI" id="CHEBI:18420"/>
    </cofactor>
</comment>
<evidence type="ECO:0000256" key="1">
    <source>
        <dbReference type="ARBA" id="ARBA00001946"/>
    </source>
</evidence>
<protein>
    <recommendedName>
        <fullName evidence="14 15">Dihydroxy-acid dehydratase</fullName>
        <shortName evidence="15">DAD</shortName>
        <ecNumber evidence="14 15">4.2.1.9</ecNumber>
    </recommendedName>
</protein>
<dbReference type="GO" id="GO:0009099">
    <property type="term" value="P:L-valine biosynthetic process"/>
    <property type="evidence" value="ECO:0007669"/>
    <property type="project" value="UniProtKB-UniRule"/>
</dbReference>
<dbReference type="SUPFAM" id="SSF52016">
    <property type="entry name" value="LeuD/IlvD-like"/>
    <property type="match status" value="1"/>
</dbReference>
<dbReference type="Gene3D" id="3.50.30.80">
    <property type="entry name" value="IlvD/EDD C-terminal domain-like"/>
    <property type="match status" value="1"/>
</dbReference>
<evidence type="ECO:0000256" key="10">
    <source>
        <dbReference type="ARBA" id="ARBA00023304"/>
    </source>
</evidence>
<keyword evidence="7 15" id="KW-0408">Iron</keyword>
<feature type="binding site" evidence="15">
    <location>
        <position position="52"/>
    </location>
    <ligand>
        <name>[2Fe-2S] cluster</name>
        <dbReference type="ChEBI" id="CHEBI:190135"/>
    </ligand>
</feature>
<dbReference type="GO" id="GO:0004160">
    <property type="term" value="F:dihydroxy-acid dehydratase activity"/>
    <property type="evidence" value="ECO:0007669"/>
    <property type="project" value="UniProtKB-UniRule"/>
</dbReference>
<gene>
    <name evidence="15" type="primary">ilvD</name>
    <name evidence="18" type="ORF">SAMN06265379_101834</name>
</gene>
<dbReference type="PANTHER" id="PTHR21000:SF5">
    <property type="entry name" value="DIHYDROXY-ACID DEHYDRATASE, MITOCHONDRIAL"/>
    <property type="match status" value="1"/>
</dbReference>
<evidence type="ECO:0000256" key="6">
    <source>
        <dbReference type="ARBA" id="ARBA00022842"/>
    </source>
</evidence>
<dbReference type="RefSeq" id="WP_142532162.1">
    <property type="nucleotide sequence ID" value="NZ_FXTB01000001.1"/>
</dbReference>
<feature type="domain" description="Dihydroxy-acid/6-phosphogluconate dehydratase C-terminal" evidence="17">
    <location>
        <begin position="367"/>
        <end position="555"/>
    </location>
</feature>
<feature type="binding site" description="via carbamate group" evidence="15">
    <location>
        <position position="128"/>
    </location>
    <ligand>
        <name>Mg(2+)</name>
        <dbReference type="ChEBI" id="CHEBI:18420"/>
    </ligand>
</feature>
<evidence type="ECO:0000256" key="13">
    <source>
        <dbReference type="ARBA" id="ARBA00029437"/>
    </source>
</evidence>
<keyword evidence="3 15" id="KW-0028">Amino-acid biosynthesis</keyword>
<dbReference type="EC" id="4.2.1.9" evidence="14 15"/>
<evidence type="ECO:0000313" key="18">
    <source>
        <dbReference type="EMBL" id="SMO44176.1"/>
    </source>
</evidence>
<evidence type="ECO:0000256" key="3">
    <source>
        <dbReference type="ARBA" id="ARBA00022605"/>
    </source>
</evidence>
<dbReference type="EMBL" id="FXTB01000001">
    <property type="protein sequence ID" value="SMO44176.1"/>
    <property type="molecule type" value="Genomic_DNA"/>
</dbReference>
<dbReference type="UniPathway" id="UPA00049">
    <property type="reaction ID" value="UER00061"/>
</dbReference>
<feature type="binding site" evidence="15">
    <location>
        <position position="85"/>
    </location>
    <ligand>
        <name>Mg(2+)</name>
        <dbReference type="ChEBI" id="CHEBI:18420"/>
    </ligand>
</feature>
<evidence type="ECO:0000256" key="8">
    <source>
        <dbReference type="ARBA" id="ARBA00023014"/>
    </source>
</evidence>
<comment type="pathway">
    <text evidence="13 15">Amino-acid biosynthesis; L-isoleucine biosynthesis; L-isoleucine from 2-oxobutanoate: step 3/4.</text>
</comment>
<feature type="binding site" evidence="15">
    <location>
        <position position="448"/>
    </location>
    <ligand>
        <name>Mg(2+)</name>
        <dbReference type="ChEBI" id="CHEBI:18420"/>
    </ligand>
</feature>
<proteinExistence type="inferred from homology"/>
<comment type="function">
    <text evidence="15">Functions in the biosynthesis of branched-chain amino acids. Catalyzes the dehydration of (2R,3R)-2,3-dihydroxy-3-methylpentanoate (2,3-dihydroxy-3-methylvalerate) into 2-oxo-3-methylpentanoate (2-oxo-3-methylvalerate) and of (2R)-2,3-dihydroxy-3-methylbutanoate (2,3-dihydroxyisovalerate) into 2-oxo-3-methylbutanoate (2-oxoisovalerate), the penultimate precursor to L-isoleucine and L-valine, respectively.</text>
</comment>
<evidence type="ECO:0000313" key="19">
    <source>
        <dbReference type="Proteomes" id="UP000319040"/>
    </source>
</evidence>
<keyword evidence="10 15" id="KW-0100">Branched-chain amino acid biosynthesis</keyword>
<dbReference type="HAMAP" id="MF_00012">
    <property type="entry name" value="IlvD"/>
    <property type="match status" value="1"/>
</dbReference>
<evidence type="ECO:0000256" key="15">
    <source>
        <dbReference type="HAMAP-Rule" id="MF_00012"/>
    </source>
</evidence>
<dbReference type="NCBIfam" id="TIGR00110">
    <property type="entry name" value="ilvD"/>
    <property type="match status" value="1"/>
</dbReference>
<dbReference type="InterPro" id="IPR050165">
    <property type="entry name" value="DHAD_IlvD/Edd"/>
</dbReference>
<evidence type="ECO:0000256" key="7">
    <source>
        <dbReference type="ARBA" id="ARBA00023004"/>
    </source>
</evidence>
<dbReference type="GO" id="GO:0000287">
    <property type="term" value="F:magnesium ion binding"/>
    <property type="evidence" value="ECO:0007669"/>
    <property type="project" value="UniProtKB-UniRule"/>
</dbReference>